<evidence type="ECO:0000256" key="1">
    <source>
        <dbReference type="SAM" id="Phobius"/>
    </source>
</evidence>
<dbReference type="Pfam" id="PF07963">
    <property type="entry name" value="N_methyl"/>
    <property type="match status" value="1"/>
</dbReference>
<name>X0ZAE1_9ZZZZ</name>
<dbReference type="PROSITE" id="PS00409">
    <property type="entry name" value="PROKAR_NTER_METHYL"/>
    <property type="match status" value="1"/>
</dbReference>
<keyword evidence="1" id="KW-1133">Transmembrane helix</keyword>
<organism evidence="2">
    <name type="scientific">marine sediment metagenome</name>
    <dbReference type="NCBI Taxonomy" id="412755"/>
    <lineage>
        <taxon>unclassified sequences</taxon>
        <taxon>metagenomes</taxon>
        <taxon>ecological metagenomes</taxon>
    </lineage>
</organism>
<evidence type="ECO:0000313" key="2">
    <source>
        <dbReference type="EMBL" id="GAG66415.1"/>
    </source>
</evidence>
<dbReference type="Gene3D" id="3.30.700.10">
    <property type="entry name" value="Glycoprotein, Type 4 Pilin"/>
    <property type="match status" value="1"/>
</dbReference>
<comment type="caution">
    <text evidence="2">The sequence shown here is derived from an EMBL/GenBank/DDBJ whole genome shotgun (WGS) entry which is preliminary data.</text>
</comment>
<proteinExistence type="predicted"/>
<evidence type="ECO:0008006" key="3">
    <source>
        <dbReference type="Google" id="ProtNLM"/>
    </source>
</evidence>
<reference evidence="2" key="1">
    <citation type="journal article" date="2014" name="Front. Microbiol.">
        <title>High frequency of phylogenetically diverse reductive dehalogenase-homologous genes in deep subseafloor sedimentary metagenomes.</title>
        <authorList>
            <person name="Kawai M."/>
            <person name="Futagami T."/>
            <person name="Toyoda A."/>
            <person name="Takaki Y."/>
            <person name="Nishi S."/>
            <person name="Hori S."/>
            <person name="Arai W."/>
            <person name="Tsubouchi T."/>
            <person name="Morono Y."/>
            <person name="Uchiyama I."/>
            <person name="Ito T."/>
            <person name="Fujiyama A."/>
            <person name="Inagaki F."/>
            <person name="Takami H."/>
        </authorList>
    </citation>
    <scope>NUCLEOTIDE SEQUENCE</scope>
    <source>
        <strain evidence="2">Expedition CK06-06</strain>
    </source>
</reference>
<dbReference type="SUPFAM" id="SSF54523">
    <property type="entry name" value="Pili subunits"/>
    <property type="match status" value="1"/>
</dbReference>
<feature type="transmembrane region" description="Helical" evidence="1">
    <location>
        <begin position="33"/>
        <end position="54"/>
    </location>
</feature>
<dbReference type="NCBIfam" id="TIGR02532">
    <property type="entry name" value="IV_pilin_GFxxxE"/>
    <property type="match status" value="1"/>
</dbReference>
<gene>
    <name evidence="2" type="ORF">S01H4_18000</name>
</gene>
<sequence>MKKDHSISLSNPGHGLPKHLSVHSNRCRTGFTLLELIIATSILSIIALLIYPAYRASSRSYQLSVVQSNLQQNARIGMKKMVKELEAGMVVIPKESDAKGEGSIDYGYDETSPCKVAFYLWDETSGSDIVALYAALSTLPGTTVDPALVDVGQKPLLYMRKYDSSLTDPEWSDPEPLVLSDVKVTQ</sequence>
<dbReference type="EMBL" id="BART01007959">
    <property type="protein sequence ID" value="GAG66415.1"/>
    <property type="molecule type" value="Genomic_DNA"/>
</dbReference>
<keyword evidence="1" id="KW-0472">Membrane</keyword>
<dbReference type="AlphaFoldDB" id="X0ZAE1"/>
<protein>
    <recommendedName>
        <fullName evidence="3">Prepilin-type N-terminal cleavage/methylation domain-containing protein</fullName>
    </recommendedName>
</protein>
<feature type="non-terminal residue" evidence="2">
    <location>
        <position position="186"/>
    </location>
</feature>
<dbReference type="InterPro" id="IPR045584">
    <property type="entry name" value="Pilin-like"/>
</dbReference>
<accession>X0ZAE1</accession>
<dbReference type="InterPro" id="IPR012902">
    <property type="entry name" value="N_methyl_site"/>
</dbReference>
<keyword evidence="1" id="KW-0812">Transmembrane</keyword>